<keyword evidence="3" id="KW-0732">Signal</keyword>
<dbReference type="KEGG" id="palb:EJC50_02965"/>
<organism evidence="5 6">
    <name type="scientific">Paenibacillus albus</name>
    <dbReference type="NCBI Taxonomy" id="2495582"/>
    <lineage>
        <taxon>Bacteria</taxon>
        <taxon>Bacillati</taxon>
        <taxon>Bacillota</taxon>
        <taxon>Bacilli</taxon>
        <taxon>Bacillales</taxon>
        <taxon>Paenibacillaceae</taxon>
        <taxon>Paenibacillus</taxon>
    </lineage>
</organism>
<evidence type="ECO:0000256" key="1">
    <source>
        <dbReference type="ARBA" id="ARBA00004196"/>
    </source>
</evidence>
<evidence type="ECO:0000256" key="2">
    <source>
        <dbReference type="ARBA" id="ARBA00007639"/>
    </source>
</evidence>
<gene>
    <name evidence="5" type="ORF">EJC50_02965</name>
</gene>
<accession>A0A3Q8X269</accession>
<evidence type="ECO:0000313" key="6">
    <source>
        <dbReference type="Proteomes" id="UP000272528"/>
    </source>
</evidence>
<protein>
    <submittedName>
        <fullName evidence="5">LacI family transcriptional regulator</fullName>
    </submittedName>
</protein>
<dbReference type="GO" id="GO:0030313">
    <property type="term" value="C:cell envelope"/>
    <property type="evidence" value="ECO:0007669"/>
    <property type="project" value="UniProtKB-SubCell"/>
</dbReference>
<dbReference type="RefSeq" id="WP_126012164.1">
    <property type="nucleotide sequence ID" value="NZ_CP034437.1"/>
</dbReference>
<dbReference type="GO" id="GO:0030246">
    <property type="term" value="F:carbohydrate binding"/>
    <property type="evidence" value="ECO:0007669"/>
    <property type="project" value="UniProtKB-ARBA"/>
</dbReference>
<evidence type="ECO:0000256" key="3">
    <source>
        <dbReference type="ARBA" id="ARBA00022729"/>
    </source>
</evidence>
<proteinExistence type="inferred from homology"/>
<dbReference type="Gene3D" id="3.40.50.2300">
    <property type="match status" value="2"/>
</dbReference>
<comment type="similarity">
    <text evidence="2">Belongs to the bacterial solute-binding protein 2 family.</text>
</comment>
<keyword evidence="6" id="KW-1185">Reference proteome</keyword>
<feature type="domain" description="Periplasmic binding protein" evidence="4">
    <location>
        <begin position="38"/>
        <end position="294"/>
    </location>
</feature>
<comment type="subcellular location">
    <subcellularLocation>
        <location evidence="1">Cell envelope</location>
    </subcellularLocation>
</comment>
<dbReference type="OrthoDB" id="6196975at2"/>
<dbReference type="PANTHER" id="PTHR46847">
    <property type="entry name" value="D-ALLOSE-BINDING PERIPLASMIC PROTEIN-RELATED"/>
    <property type="match status" value="1"/>
</dbReference>
<dbReference type="Pfam" id="PF13407">
    <property type="entry name" value="Peripla_BP_4"/>
    <property type="match status" value="1"/>
</dbReference>
<dbReference type="AlphaFoldDB" id="A0A3Q8X269"/>
<name>A0A3Q8X269_9BACL</name>
<reference evidence="6" key="1">
    <citation type="submission" date="2018-12" db="EMBL/GenBank/DDBJ databases">
        <title>Genome sequence of Peanibacillus sp.</title>
        <authorList>
            <person name="Subramani G."/>
            <person name="Srinivasan S."/>
            <person name="Kim M.K."/>
        </authorList>
    </citation>
    <scope>NUCLEOTIDE SEQUENCE [LARGE SCALE GENOMIC DNA]</scope>
    <source>
        <strain evidence="6">18JY67-1</strain>
    </source>
</reference>
<dbReference type="InterPro" id="IPR025997">
    <property type="entry name" value="SBP_2_dom"/>
</dbReference>
<dbReference type="InterPro" id="IPR028082">
    <property type="entry name" value="Peripla_BP_I"/>
</dbReference>
<dbReference type="PANTHER" id="PTHR46847:SF1">
    <property type="entry name" value="D-ALLOSE-BINDING PERIPLASMIC PROTEIN-RELATED"/>
    <property type="match status" value="1"/>
</dbReference>
<dbReference type="SUPFAM" id="SSF53822">
    <property type="entry name" value="Periplasmic binding protein-like I"/>
    <property type="match status" value="1"/>
</dbReference>
<evidence type="ECO:0000313" key="5">
    <source>
        <dbReference type="EMBL" id="AZN38751.1"/>
    </source>
</evidence>
<sequence>MRLHRMTFILVPLLVALLVFGVLNYKLGDVSPPKARSIAFVLKTSNARSDFWQAVSAGAQAAAKESEAGLTVEGPLQDMDADAQIRMIQEAADRKPDALIVAPVHDPRFNDILHDIRARGIKLVVVDTPLALDAPPYYVANNHMEAGRQAGRTAVEATKGKLSAAIISDFPNSGVQSERERGVKDALDAHADEYDETFYAGNSEDNAYAYTRSLLLRSPGINTIIALSEPAVLGAAKALKELDLAGKVKLIGFDSSVYEIKLLEEGVLHATIVQKPFNMGYLSVKTALALVDGKRTDQTTYIDSVVVTKSNMYTPENQKLLFPFIQK</sequence>
<dbReference type="EMBL" id="CP034437">
    <property type="protein sequence ID" value="AZN38751.1"/>
    <property type="molecule type" value="Genomic_DNA"/>
</dbReference>
<evidence type="ECO:0000259" key="4">
    <source>
        <dbReference type="Pfam" id="PF13407"/>
    </source>
</evidence>
<dbReference type="Proteomes" id="UP000272528">
    <property type="component" value="Chromosome"/>
</dbReference>